<protein>
    <submittedName>
        <fullName evidence="3">Uncharacterized protein</fullName>
    </submittedName>
</protein>
<dbReference type="AlphaFoldDB" id="A0A1J4J073"/>
<feature type="compositionally biased region" description="Low complexity" evidence="2">
    <location>
        <begin position="208"/>
        <end position="217"/>
    </location>
</feature>
<proteinExistence type="predicted"/>
<keyword evidence="1" id="KW-0175">Coiled coil</keyword>
<organism evidence="3 4">
    <name type="scientific">Tritrichomonas foetus</name>
    <dbReference type="NCBI Taxonomy" id="1144522"/>
    <lineage>
        <taxon>Eukaryota</taxon>
        <taxon>Metamonada</taxon>
        <taxon>Parabasalia</taxon>
        <taxon>Tritrichomonadida</taxon>
        <taxon>Tritrichomonadidae</taxon>
        <taxon>Tritrichomonas</taxon>
    </lineage>
</organism>
<feature type="region of interest" description="Disordered" evidence="2">
    <location>
        <begin position="187"/>
        <end position="220"/>
    </location>
</feature>
<comment type="caution">
    <text evidence="3">The sequence shown here is derived from an EMBL/GenBank/DDBJ whole genome shotgun (WGS) entry which is preliminary data.</text>
</comment>
<name>A0A1J4J073_9EUKA</name>
<evidence type="ECO:0000313" key="3">
    <source>
        <dbReference type="EMBL" id="OHS93054.1"/>
    </source>
</evidence>
<sequence>MVDSVKTEESDLNDALQQEGINVIEFDDDDQKNLVDQFSDFNKNKNSKESENINEIHDDNNNNEINKNIEINQNNPIVHNVENNSTEIDGNKVETHKEMSNINENDNSVINSAPLEDFVTGQANQLVDKIDQAQRDILDQQQQNPDQIENEIQNQNQKEKMSSTFPIDDFISSSTEKIEINGEDESFLSENNSQSNNLPDSSNEVGLNPENPNNQEVQQKDDDLTFATNPTYMDIKISTVNSTCPSPKRSSTISPRTEFRRILYGKPPPRKIYSSYQRKPHYESLVNPDTIHSTADSLLKGKPLTITDPYAVADIIDDLNTRRIDAMAANDYRTSKKIKDTIDNTRLQFRLHDRELLHKEILARLEEKNKTSIAALNSAKDKYDFNFLSFFSTSAFNPLFTFK</sequence>
<dbReference type="Proteomes" id="UP000179807">
    <property type="component" value="Unassembled WGS sequence"/>
</dbReference>
<feature type="coiled-coil region" evidence="1">
    <location>
        <begin position="123"/>
        <end position="158"/>
    </location>
</feature>
<dbReference type="OrthoDB" id="10679729at2759"/>
<feature type="compositionally biased region" description="Polar residues" evidence="2">
    <location>
        <begin position="188"/>
        <end position="205"/>
    </location>
</feature>
<accession>A0A1J4J073</accession>
<evidence type="ECO:0000256" key="2">
    <source>
        <dbReference type="SAM" id="MobiDB-lite"/>
    </source>
</evidence>
<keyword evidence="4" id="KW-1185">Reference proteome</keyword>
<dbReference type="RefSeq" id="XP_068346191.1">
    <property type="nucleotide sequence ID" value="XM_068496403.1"/>
</dbReference>
<gene>
    <name evidence="3" type="ORF">TRFO_12064</name>
</gene>
<dbReference type="VEuPathDB" id="TrichDB:TRFO_12064"/>
<reference evidence="3" key="1">
    <citation type="submission" date="2016-10" db="EMBL/GenBank/DDBJ databases">
        <authorList>
            <person name="Benchimol M."/>
            <person name="Almeida L.G."/>
            <person name="Vasconcelos A.T."/>
            <person name="Perreira-Neves A."/>
            <person name="Rosa I.A."/>
            <person name="Tasca T."/>
            <person name="Bogo M.R."/>
            <person name="de Souza W."/>
        </authorList>
    </citation>
    <scope>NUCLEOTIDE SEQUENCE [LARGE SCALE GENOMIC DNA]</scope>
    <source>
        <strain evidence="3">K</strain>
    </source>
</reference>
<dbReference type="EMBL" id="MLAK01001437">
    <property type="protein sequence ID" value="OHS93054.1"/>
    <property type="molecule type" value="Genomic_DNA"/>
</dbReference>
<evidence type="ECO:0000256" key="1">
    <source>
        <dbReference type="SAM" id="Coils"/>
    </source>
</evidence>
<evidence type="ECO:0000313" key="4">
    <source>
        <dbReference type="Proteomes" id="UP000179807"/>
    </source>
</evidence>
<dbReference type="GeneID" id="94831107"/>